<keyword evidence="2" id="KW-1185">Reference proteome</keyword>
<name>A0AAN9G6A2_9CAEN</name>
<dbReference type="Proteomes" id="UP001374579">
    <property type="component" value="Unassembled WGS sequence"/>
</dbReference>
<evidence type="ECO:0000313" key="2">
    <source>
        <dbReference type="Proteomes" id="UP001374579"/>
    </source>
</evidence>
<accession>A0AAN9G6A2</accession>
<protein>
    <submittedName>
        <fullName evidence="1">Uncharacterized protein</fullName>
    </submittedName>
</protein>
<comment type="caution">
    <text evidence="1">The sequence shown here is derived from an EMBL/GenBank/DDBJ whole genome shotgun (WGS) entry which is preliminary data.</text>
</comment>
<gene>
    <name evidence="1" type="ORF">V1264_005598</name>
</gene>
<evidence type="ECO:0000313" key="1">
    <source>
        <dbReference type="EMBL" id="KAK7096289.1"/>
    </source>
</evidence>
<organism evidence="1 2">
    <name type="scientific">Littorina saxatilis</name>
    <dbReference type="NCBI Taxonomy" id="31220"/>
    <lineage>
        <taxon>Eukaryota</taxon>
        <taxon>Metazoa</taxon>
        <taxon>Spiralia</taxon>
        <taxon>Lophotrochozoa</taxon>
        <taxon>Mollusca</taxon>
        <taxon>Gastropoda</taxon>
        <taxon>Caenogastropoda</taxon>
        <taxon>Littorinimorpha</taxon>
        <taxon>Littorinoidea</taxon>
        <taxon>Littorinidae</taxon>
        <taxon>Littorina</taxon>
    </lineage>
</organism>
<reference evidence="1 2" key="1">
    <citation type="submission" date="2024-02" db="EMBL/GenBank/DDBJ databases">
        <title>Chromosome-scale genome assembly of the rough periwinkle Littorina saxatilis.</title>
        <authorList>
            <person name="De Jode A."/>
            <person name="Faria R."/>
            <person name="Formenti G."/>
            <person name="Sims Y."/>
            <person name="Smith T.P."/>
            <person name="Tracey A."/>
            <person name="Wood J.M.D."/>
            <person name="Zagrodzka Z.B."/>
            <person name="Johannesson K."/>
            <person name="Butlin R.K."/>
            <person name="Leder E.H."/>
        </authorList>
    </citation>
    <scope>NUCLEOTIDE SEQUENCE [LARGE SCALE GENOMIC DNA]</scope>
    <source>
        <strain evidence="1">Snail1</strain>
        <tissue evidence="1">Muscle</tissue>
    </source>
</reference>
<proteinExistence type="predicted"/>
<dbReference type="AlphaFoldDB" id="A0AAN9G6A2"/>
<dbReference type="EMBL" id="JBAMIC010000014">
    <property type="protein sequence ID" value="KAK7096289.1"/>
    <property type="molecule type" value="Genomic_DNA"/>
</dbReference>
<sequence>MTVPQISPKDCQSDHARRSLTLAMIADQYPCESWIHVYTDGSATNGGAGVYRRDITFVVENDVKHQIKKESWRVCILS</sequence>